<feature type="non-terminal residue" evidence="7">
    <location>
        <position position="1"/>
    </location>
</feature>
<feature type="transmembrane region" description="Helical" evidence="6">
    <location>
        <begin position="173"/>
        <end position="192"/>
    </location>
</feature>
<dbReference type="OMA" id="LIPAGND"/>
<keyword evidence="4 6" id="KW-1133">Transmembrane helix</keyword>
<evidence type="ECO:0000256" key="2">
    <source>
        <dbReference type="ARBA" id="ARBA00008974"/>
    </source>
</evidence>
<comment type="subcellular location">
    <subcellularLocation>
        <location evidence="1">Membrane</location>
        <topology evidence="1">Multi-pass membrane protein</topology>
    </subcellularLocation>
</comment>
<dbReference type="Gene3D" id="1.10.4160.10">
    <property type="entry name" value="Hydantoin permease"/>
    <property type="match status" value="1"/>
</dbReference>
<dbReference type="GO" id="GO:0015205">
    <property type="term" value="F:nucleobase transmembrane transporter activity"/>
    <property type="evidence" value="ECO:0007669"/>
    <property type="project" value="TreeGrafter"/>
</dbReference>
<feature type="transmembrane region" description="Helical" evidence="6">
    <location>
        <begin position="480"/>
        <end position="499"/>
    </location>
</feature>
<reference evidence="7 8" key="1">
    <citation type="submission" date="2018-05" db="EMBL/GenBank/DDBJ databases">
        <title>Draft genome sequence of Scytalidium lignicola DSM 105466, a ubiquitous saprotrophic fungus.</title>
        <authorList>
            <person name="Buettner E."/>
            <person name="Gebauer A.M."/>
            <person name="Hofrichter M."/>
            <person name="Liers C."/>
            <person name="Kellner H."/>
        </authorList>
    </citation>
    <scope>NUCLEOTIDE SEQUENCE [LARGE SCALE GENOMIC DNA]</scope>
    <source>
        <strain evidence="7 8">DSM 105466</strain>
    </source>
</reference>
<evidence type="ECO:0000313" key="7">
    <source>
        <dbReference type="EMBL" id="RFU34733.1"/>
    </source>
</evidence>
<comment type="caution">
    <text evidence="7">The sequence shown here is derived from an EMBL/GenBank/DDBJ whole genome shotgun (WGS) entry which is preliminary data.</text>
</comment>
<feature type="transmembrane region" description="Helical" evidence="6">
    <location>
        <begin position="100"/>
        <end position="119"/>
    </location>
</feature>
<evidence type="ECO:0008006" key="9">
    <source>
        <dbReference type="Google" id="ProtNLM"/>
    </source>
</evidence>
<sequence>MSVASKIIKRIELPREDDSLTHEELYLANYDLLPIPVENRTWGPWTYFLFWFAEGSSITSLTTAGTAVKNGLSWWEAWLAVIFSHVLVACYMVMTGRPGAVYHVPFPVIIRTSFGQWGSYFPFICRQIMTIIWSGVQAVSTGNCFYVMLHAIFPSIAHVHNPFNSQVTMTGGRLIGFACGWVVTTACCWVPFHKFQKLVIAKSAIMVFFILVFFIWVLVKAHGGGTMLTKPSTVPKGETHGWLWISQFMIQGANQLTFATNNADLTRYAAKPNNALWTQIGGYPIGSSIIAFFGVFIISASQVIYGAVLWDPIAILDGFLDASYDSKTRCGVFFLGLGFSFAQVTTMIFANLIPAGNDTAALVPRFIDVKRGAIICMILSFAITPWNLTRTSFAFTNYLNSYSVFLAGFIGIIACDYFVIRKGFYDIHELFSGRKESMYYYTGGWNWRAFAAYFLTMIPFLPGFASICGAKNIPTGAIKLFDLGALIQTILSALFYYVFCMISPPAGGIATKWNEVEPGDDFAPRFYPDIDGISMDEKGDMEKGTANFSKVDVNVNSEVDQKP</sequence>
<dbReference type="Pfam" id="PF02133">
    <property type="entry name" value="Transp_cyt_pur"/>
    <property type="match status" value="1"/>
</dbReference>
<dbReference type="Proteomes" id="UP000258309">
    <property type="component" value="Unassembled WGS sequence"/>
</dbReference>
<evidence type="ECO:0000256" key="3">
    <source>
        <dbReference type="ARBA" id="ARBA00022692"/>
    </source>
</evidence>
<dbReference type="PANTHER" id="PTHR30618">
    <property type="entry name" value="NCS1 FAMILY PURINE/PYRIMIDINE TRANSPORTER"/>
    <property type="match status" value="1"/>
</dbReference>
<keyword evidence="8" id="KW-1185">Reference proteome</keyword>
<dbReference type="OrthoDB" id="3506198at2759"/>
<feature type="non-terminal residue" evidence="7">
    <location>
        <position position="563"/>
    </location>
</feature>
<accession>A0A3E2HN69</accession>
<dbReference type="InterPro" id="IPR012681">
    <property type="entry name" value="NCS1"/>
</dbReference>
<feature type="transmembrane region" description="Helical" evidence="6">
    <location>
        <begin position="199"/>
        <end position="219"/>
    </location>
</feature>
<feature type="transmembrane region" description="Helical" evidence="6">
    <location>
        <begin position="131"/>
        <end position="153"/>
    </location>
</feature>
<dbReference type="PANTHER" id="PTHR30618:SF1">
    <property type="entry name" value="URIDINE PERMEASE"/>
    <property type="match status" value="1"/>
</dbReference>
<feature type="transmembrane region" description="Helical" evidence="6">
    <location>
        <begin position="75"/>
        <end position="94"/>
    </location>
</feature>
<protein>
    <recommendedName>
        <fullName evidence="9">Uracil permease</fullName>
    </recommendedName>
</protein>
<gene>
    <name evidence="7" type="ORF">B7463_g1622</name>
</gene>
<dbReference type="AlphaFoldDB" id="A0A3E2HN69"/>
<proteinExistence type="inferred from homology"/>
<dbReference type="EMBL" id="NCSJ02000017">
    <property type="protein sequence ID" value="RFU34733.1"/>
    <property type="molecule type" value="Genomic_DNA"/>
</dbReference>
<dbReference type="InterPro" id="IPR001248">
    <property type="entry name" value="Pur-cyt_permease"/>
</dbReference>
<dbReference type="NCBIfam" id="TIGR00800">
    <property type="entry name" value="ncs1"/>
    <property type="match status" value="1"/>
</dbReference>
<feature type="transmembrane region" description="Helical" evidence="6">
    <location>
        <begin position="372"/>
        <end position="389"/>
    </location>
</feature>
<feature type="transmembrane region" description="Helical" evidence="6">
    <location>
        <begin position="289"/>
        <end position="310"/>
    </location>
</feature>
<keyword evidence="5 6" id="KW-0472">Membrane</keyword>
<keyword evidence="3 6" id="KW-0812">Transmembrane</keyword>
<organism evidence="7 8">
    <name type="scientific">Scytalidium lignicola</name>
    <name type="common">Hyphomycete</name>
    <dbReference type="NCBI Taxonomy" id="5539"/>
    <lineage>
        <taxon>Eukaryota</taxon>
        <taxon>Fungi</taxon>
        <taxon>Dikarya</taxon>
        <taxon>Ascomycota</taxon>
        <taxon>Pezizomycotina</taxon>
        <taxon>Leotiomycetes</taxon>
        <taxon>Leotiomycetes incertae sedis</taxon>
        <taxon>Scytalidium</taxon>
    </lineage>
</organism>
<dbReference type="InterPro" id="IPR045225">
    <property type="entry name" value="Uracil/uridine/allantoin_perm"/>
</dbReference>
<feature type="transmembrane region" description="Helical" evidence="6">
    <location>
        <begin position="447"/>
        <end position="468"/>
    </location>
</feature>
<evidence type="ECO:0000256" key="5">
    <source>
        <dbReference type="ARBA" id="ARBA00023136"/>
    </source>
</evidence>
<comment type="similarity">
    <text evidence="2">Belongs to the purine-cytosine permease (2.A.39) family.</text>
</comment>
<evidence type="ECO:0000256" key="4">
    <source>
        <dbReference type="ARBA" id="ARBA00022989"/>
    </source>
</evidence>
<feature type="transmembrane region" description="Helical" evidence="6">
    <location>
        <begin position="331"/>
        <end position="352"/>
    </location>
</feature>
<feature type="transmembrane region" description="Helical" evidence="6">
    <location>
        <begin position="401"/>
        <end position="420"/>
    </location>
</feature>
<evidence type="ECO:0000256" key="6">
    <source>
        <dbReference type="SAM" id="Phobius"/>
    </source>
</evidence>
<evidence type="ECO:0000256" key="1">
    <source>
        <dbReference type="ARBA" id="ARBA00004141"/>
    </source>
</evidence>
<dbReference type="GO" id="GO:0005886">
    <property type="term" value="C:plasma membrane"/>
    <property type="evidence" value="ECO:0007669"/>
    <property type="project" value="TreeGrafter"/>
</dbReference>
<name>A0A3E2HN69_SCYLI</name>
<evidence type="ECO:0000313" key="8">
    <source>
        <dbReference type="Proteomes" id="UP000258309"/>
    </source>
</evidence>